<keyword evidence="9" id="KW-0414">Isoprene biosynthesis</keyword>
<sequence>MLRFPQAKINIGLNVVNKRSDGYHDLETVFHAIPLCDALEIIESEEMRTDFGHCDRLCPPRDNLVWRAYDLLNNHVGGTLPPVEIILRKQIPSGAGLGGGSSDASTALLMLREMYNLPLSDDELRALSKQLGADCPFFIAPSPHFAEGIGDILSPIDLDLSGIHLHLVLPDIHVSTKDAYAGIKPQPARYDLRTVLQAPIETWKDTVTNDFEAGVFGLHPILGEIKQELYDRGAVYASMSGSGSALYCLSREALDLSELSKMYTVRHFIL</sequence>
<comment type="catalytic activity">
    <reaction evidence="9">
        <text>4-CDP-2-C-methyl-D-erythritol + ATP = 4-CDP-2-C-methyl-D-erythritol 2-phosphate + ADP + H(+)</text>
        <dbReference type="Rhea" id="RHEA:18437"/>
        <dbReference type="ChEBI" id="CHEBI:15378"/>
        <dbReference type="ChEBI" id="CHEBI:30616"/>
        <dbReference type="ChEBI" id="CHEBI:57823"/>
        <dbReference type="ChEBI" id="CHEBI:57919"/>
        <dbReference type="ChEBI" id="CHEBI:456216"/>
        <dbReference type="EC" id="2.7.1.148"/>
    </reaction>
</comment>
<dbReference type="Pfam" id="PF08544">
    <property type="entry name" value="GHMP_kinases_C"/>
    <property type="match status" value="1"/>
</dbReference>
<dbReference type="Pfam" id="PF00288">
    <property type="entry name" value="GHMP_kinases_N"/>
    <property type="match status" value="1"/>
</dbReference>
<comment type="pathway">
    <text evidence="9">Isoprenoid biosynthesis; isopentenyl diphosphate biosynthesis via DXP pathway; isopentenyl diphosphate from 1-deoxy-D-xylulose 5-phosphate: step 3/6.</text>
</comment>
<evidence type="ECO:0000256" key="3">
    <source>
        <dbReference type="ARBA" id="ARBA00017473"/>
    </source>
</evidence>
<comment type="caution">
    <text evidence="12">The sequence shown here is derived from an EMBL/GenBank/DDBJ whole genome shotgun (WGS) entry which is preliminary data.</text>
</comment>
<feature type="domain" description="GHMP kinase C-terminal" evidence="11">
    <location>
        <begin position="209"/>
        <end position="252"/>
    </location>
</feature>
<evidence type="ECO:0000259" key="11">
    <source>
        <dbReference type="Pfam" id="PF08544"/>
    </source>
</evidence>
<feature type="binding site" evidence="9">
    <location>
        <begin position="92"/>
        <end position="102"/>
    </location>
    <ligand>
        <name>ATP</name>
        <dbReference type="ChEBI" id="CHEBI:30616"/>
    </ligand>
</feature>
<keyword evidence="5 9" id="KW-0547">Nucleotide-binding</keyword>
<evidence type="ECO:0000256" key="1">
    <source>
        <dbReference type="ARBA" id="ARBA00009684"/>
    </source>
</evidence>
<evidence type="ECO:0000256" key="4">
    <source>
        <dbReference type="ARBA" id="ARBA00022679"/>
    </source>
</evidence>
<proteinExistence type="inferred from homology"/>
<evidence type="ECO:0000256" key="6">
    <source>
        <dbReference type="ARBA" id="ARBA00022777"/>
    </source>
</evidence>
<dbReference type="Proteomes" id="UP000030125">
    <property type="component" value="Unassembled WGS sequence"/>
</dbReference>
<dbReference type="InterPro" id="IPR020568">
    <property type="entry name" value="Ribosomal_Su5_D2-typ_SF"/>
</dbReference>
<gene>
    <name evidence="9" type="primary">ispE</name>
    <name evidence="12" type="ORF">HQ35_03760</name>
</gene>
<evidence type="ECO:0000256" key="2">
    <source>
        <dbReference type="ARBA" id="ARBA00012052"/>
    </source>
</evidence>
<dbReference type="EC" id="2.7.1.148" evidence="2 9"/>
<dbReference type="InterPro" id="IPR006204">
    <property type="entry name" value="GHMP_kinase_N_dom"/>
</dbReference>
<evidence type="ECO:0000259" key="10">
    <source>
        <dbReference type="Pfam" id="PF00288"/>
    </source>
</evidence>
<evidence type="ECO:0000313" key="13">
    <source>
        <dbReference type="Proteomes" id="UP000030125"/>
    </source>
</evidence>
<dbReference type="GO" id="GO:0016114">
    <property type="term" value="P:terpenoid biosynthetic process"/>
    <property type="evidence" value="ECO:0007669"/>
    <property type="project" value="UniProtKB-UniRule"/>
</dbReference>
<dbReference type="GO" id="GO:0005524">
    <property type="term" value="F:ATP binding"/>
    <property type="evidence" value="ECO:0007669"/>
    <property type="project" value="UniProtKB-UniRule"/>
</dbReference>
<evidence type="ECO:0000313" key="12">
    <source>
        <dbReference type="EMBL" id="KGN81765.1"/>
    </source>
</evidence>
<comment type="similarity">
    <text evidence="1 9">Belongs to the GHMP kinase family. IspE subfamily.</text>
</comment>
<evidence type="ECO:0000256" key="9">
    <source>
        <dbReference type="HAMAP-Rule" id="MF_00061"/>
    </source>
</evidence>
<dbReference type="UniPathway" id="UPA00056">
    <property type="reaction ID" value="UER00094"/>
</dbReference>
<dbReference type="GO" id="GO:0050515">
    <property type="term" value="F:4-(cytidine 5'-diphospho)-2-C-methyl-D-erythritol kinase activity"/>
    <property type="evidence" value="ECO:0007669"/>
    <property type="project" value="UniProtKB-UniRule"/>
</dbReference>
<dbReference type="OrthoDB" id="9809438at2"/>
<dbReference type="eggNOG" id="COG1947">
    <property type="taxonomic scope" value="Bacteria"/>
</dbReference>
<dbReference type="GO" id="GO:0019288">
    <property type="term" value="P:isopentenyl diphosphate biosynthetic process, methylerythritol 4-phosphate pathway"/>
    <property type="evidence" value="ECO:0007669"/>
    <property type="project" value="UniProtKB-UniRule"/>
</dbReference>
<dbReference type="SUPFAM" id="SSF54211">
    <property type="entry name" value="Ribosomal protein S5 domain 2-like"/>
    <property type="match status" value="1"/>
</dbReference>
<accession>A0A0A2EW86</accession>
<keyword evidence="7 9" id="KW-0067">ATP-binding</keyword>
<dbReference type="PANTHER" id="PTHR43527">
    <property type="entry name" value="4-DIPHOSPHOCYTIDYL-2-C-METHYL-D-ERYTHRITOL KINASE, CHLOROPLASTIC"/>
    <property type="match status" value="1"/>
</dbReference>
<dbReference type="PANTHER" id="PTHR43527:SF2">
    <property type="entry name" value="4-DIPHOSPHOCYTIDYL-2-C-METHYL-D-ERYTHRITOL KINASE, CHLOROPLASTIC"/>
    <property type="match status" value="1"/>
</dbReference>
<protein>
    <recommendedName>
        <fullName evidence="3 9">4-diphosphocytidyl-2-C-methyl-D-erythritol kinase</fullName>
        <shortName evidence="9">CMK</shortName>
        <ecNumber evidence="2 9">2.7.1.148</ecNumber>
    </recommendedName>
    <alternativeName>
        <fullName evidence="8 9">4-(cytidine-5'-diphospho)-2-C-methyl-D-erythritol kinase</fullName>
    </alternativeName>
</protein>
<comment type="function">
    <text evidence="9">Catalyzes the phosphorylation of the position 2 hydroxy group of 4-diphosphocytidyl-2C-methyl-D-erythritol.</text>
</comment>
<dbReference type="InterPro" id="IPR014721">
    <property type="entry name" value="Ribsml_uS5_D2-typ_fold_subgr"/>
</dbReference>
<keyword evidence="6 9" id="KW-0418">Kinase</keyword>
<reference evidence="12 13" key="1">
    <citation type="submission" date="2014-08" db="EMBL/GenBank/DDBJ databases">
        <title>Porphyromonas cangingivalis strain:COT-109_OH1386 Genome sequencing.</title>
        <authorList>
            <person name="Wallis C."/>
            <person name="Deusch O."/>
            <person name="O'Flynn C."/>
            <person name="Davis I."/>
            <person name="Jospin G."/>
            <person name="Darling A.E."/>
            <person name="Coil D.A."/>
            <person name="Alexiev A."/>
            <person name="Horsfall A."/>
            <person name="Kirkwood N."/>
            <person name="Harris S."/>
            <person name="Eisen J.A."/>
        </authorList>
    </citation>
    <scope>NUCLEOTIDE SEQUENCE [LARGE SCALE GENOMIC DNA]</scope>
    <source>
        <strain evidence="13">COT-109 OH1386</strain>
    </source>
</reference>
<dbReference type="STRING" id="36874.HQ34_04360"/>
<evidence type="ECO:0000256" key="8">
    <source>
        <dbReference type="ARBA" id="ARBA00032554"/>
    </source>
</evidence>
<feature type="active site" evidence="9">
    <location>
        <position position="134"/>
    </location>
</feature>
<dbReference type="InterPro" id="IPR036554">
    <property type="entry name" value="GHMP_kinase_C_sf"/>
</dbReference>
<keyword evidence="4 9" id="KW-0808">Transferase</keyword>
<dbReference type="Gene3D" id="3.30.70.890">
    <property type="entry name" value="GHMP kinase, C-terminal domain"/>
    <property type="match status" value="1"/>
</dbReference>
<dbReference type="EMBL" id="JQJD01000023">
    <property type="protein sequence ID" value="KGN81765.1"/>
    <property type="molecule type" value="Genomic_DNA"/>
</dbReference>
<keyword evidence="13" id="KW-1185">Reference proteome</keyword>
<dbReference type="PIRSF" id="PIRSF010376">
    <property type="entry name" value="IspE"/>
    <property type="match status" value="1"/>
</dbReference>
<dbReference type="InterPro" id="IPR013750">
    <property type="entry name" value="GHMP_kinase_C_dom"/>
</dbReference>
<dbReference type="HAMAP" id="MF_00061">
    <property type="entry name" value="IspE"/>
    <property type="match status" value="1"/>
</dbReference>
<feature type="domain" description="GHMP kinase N-terminal" evidence="10">
    <location>
        <begin position="63"/>
        <end position="139"/>
    </location>
</feature>
<evidence type="ECO:0000256" key="7">
    <source>
        <dbReference type="ARBA" id="ARBA00022840"/>
    </source>
</evidence>
<dbReference type="AlphaFoldDB" id="A0A0A2EW86"/>
<dbReference type="NCBIfam" id="TIGR00154">
    <property type="entry name" value="ispE"/>
    <property type="match status" value="1"/>
</dbReference>
<dbReference type="SUPFAM" id="SSF55060">
    <property type="entry name" value="GHMP Kinase, C-terminal domain"/>
    <property type="match status" value="1"/>
</dbReference>
<feature type="active site" evidence="9">
    <location>
        <position position="8"/>
    </location>
</feature>
<organism evidence="12 13">
    <name type="scientific">Porphyromonas cangingivalis</name>
    <dbReference type="NCBI Taxonomy" id="36874"/>
    <lineage>
        <taxon>Bacteria</taxon>
        <taxon>Pseudomonadati</taxon>
        <taxon>Bacteroidota</taxon>
        <taxon>Bacteroidia</taxon>
        <taxon>Bacteroidales</taxon>
        <taxon>Porphyromonadaceae</taxon>
        <taxon>Porphyromonas</taxon>
    </lineage>
</organism>
<evidence type="ECO:0000256" key="5">
    <source>
        <dbReference type="ARBA" id="ARBA00022741"/>
    </source>
</evidence>
<name>A0A0A2EW86_PORCN</name>
<dbReference type="Gene3D" id="3.30.230.10">
    <property type="match status" value="1"/>
</dbReference>
<dbReference type="InterPro" id="IPR004424">
    <property type="entry name" value="IspE"/>
</dbReference>